<dbReference type="InterPro" id="IPR050714">
    <property type="entry name" value="Cobalamin_biosynth_MTase"/>
</dbReference>
<organism evidence="7 8">
    <name type="scientific">Labrys neptuniae</name>
    <dbReference type="NCBI Taxonomy" id="376174"/>
    <lineage>
        <taxon>Bacteria</taxon>
        <taxon>Pseudomonadati</taxon>
        <taxon>Pseudomonadota</taxon>
        <taxon>Alphaproteobacteria</taxon>
        <taxon>Hyphomicrobiales</taxon>
        <taxon>Xanthobacteraceae</taxon>
        <taxon>Labrys</taxon>
    </lineage>
</organism>
<protein>
    <submittedName>
        <fullName evidence="7">Precorrin-6y C5,15-methyltransferase (Decarboxylating) subunit CbiE</fullName>
    </submittedName>
</protein>
<dbReference type="InterPro" id="IPR000878">
    <property type="entry name" value="4pyrrol_Mease"/>
</dbReference>
<evidence type="ECO:0000256" key="1">
    <source>
        <dbReference type="ARBA" id="ARBA00004953"/>
    </source>
</evidence>
<evidence type="ECO:0000256" key="3">
    <source>
        <dbReference type="ARBA" id="ARBA00022603"/>
    </source>
</evidence>
<keyword evidence="4" id="KW-0808">Transferase</keyword>
<dbReference type="PANTHER" id="PTHR43182:SF1">
    <property type="entry name" value="COBALT-PRECORRIN-7 C(5)-METHYLTRANSFERASE"/>
    <property type="match status" value="1"/>
</dbReference>
<name>A0ABV3PQW6_9HYPH</name>
<proteinExistence type="predicted"/>
<accession>A0ABV3PQW6</accession>
<comment type="caution">
    <text evidence="7">The sequence shown here is derived from an EMBL/GenBank/DDBJ whole genome shotgun (WGS) entry which is preliminary data.</text>
</comment>
<feature type="domain" description="Tetrapyrrole methylase" evidence="6">
    <location>
        <begin position="11"/>
        <end position="199"/>
    </location>
</feature>
<keyword evidence="8" id="KW-1185">Reference proteome</keyword>
<evidence type="ECO:0000256" key="5">
    <source>
        <dbReference type="ARBA" id="ARBA00022691"/>
    </source>
</evidence>
<dbReference type="CDD" id="cd02440">
    <property type="entry name" value="AdoMet_MTases"/>
    <property type="match status" value="1"/>
</dbReference>
<keyword evidence="2" id="KW-0169">Cobalamin biosynthesis</keyword>
<dbReference type="Gene3D" id="3.30.950.10">
    <property type="entry name" value="Methyltransferase, Cobalt-precorrin-4 Transmethylase, Domain 2"/>
    <property type="match status" value="1"/>
</dbReference>
<dbReference type="CDD" id="cd11644">
    <property type="entry name" value="Precorrin-6Y-MT"/>
    <property type="match status" value="1"/>
</dbReference>
<dbReference type="NCBIfam" id="TIGR02467">
    <property type="entry name" value="CbiE"/>
    <property type="match status" value="1"/>
</dbReference>
<dbReference type="Gene3D" id="3.40.50.150">
    <property type="entry name" value="Vaccinia Virus protein VP39"/>
    <property type="match status" value="1"/>
</dbReference>
<dbReference type="InterPro" id="IPR014776">
    <property type="entry name" value="4pyrrole_Mease_sub2"/>
</dbReference>
<gene>
    <name evidence="7" type="primary">cbiE</name>
    <name evidence="7" type="ORF">ABXS05_20865</name>
</gene>
<keyword evidence="3" id="KW-0489">Methyltransferase</keyword>
<dbReference type="PANTHER" id="PTHR43182">
    <property type="entry name" value="COBALT-PRECORRIN-6B C(15)-METHYLTRANSFERASE (DECARBOXYLATING)"/>
    <property type="match status" value="1"/>
</dbReference>
<dbReference type="Gene3D" id="3.40.1010.10">
    <property type="entry name" value="Cobalt-precorrin-4 Transmethylase, Domain 1"/>
    <property type="match status" value="1"/>
</dbReference>
<dbReference type="InterPro" id="IPR035996">
    <property type="entry name" value="4pyrrol_Methylase_sf"/>
</dbReference>
<keyword evidence="5" id="KW-0949">S-adenosyl-L-methionine</keyword>
<dbReference type="EMBL" id="JBFNQD010000007">
    <property type="protein sequence ID" value="MEW9308019.1"/>
    <property type="molecule type" value="Genomic_DNA"/>
</dbReference>
<dbReference type="InterPro" id="IPR029063">
    <property type="entry name" value="SAM-dependent_MTases_sf"/>
</dbReference>
<evidence type="ECO:0000256" key="4">
    <source>
        <dbReference type="ARBA" id="ARBA00022679"/>
    </source>
</evidence>
<dbReference type="InterPro" id="IPR006365">
    <property type="entry name" value="Cbl_synth_CobL"/>
</dbReference>
<dbReference type="Proteomes" id="UP001555786">
    <property type="component" value="Unassembled WGS sequence"/>
</dbReference>
<sequence length="421" mass="44205">MSPVNHSDRWLSIVGIGEDGMAGLSPLAAAVVAGAELLVGGARHLAMVPDRAAERPAERLAWPSPLTDAIGPIRAARGRRVVVLASGDPFLWGVGATLARFIPPEEIACHPAPSSFSLAAARLGWAQQDCALISLHGRPFETLVPHVQPQARILALTWDGRTAAKAAARLTELGFGASRLTVLERIGASAERIRSARAEAFDLDGIDPLNVLAIEVVAGPDARPLPLASGLPDDFFEHDGQLTKREIRAVTLSALAPLKGQLLWDIGLGAGSVAIEWLLRHPSNRAIGIEENADRATRALVNAVNLGVPHLRLVTGAAPAALAGLERPDAVFIGGGTGDEGVFEAAWAALCPGGRLVANAVTLESEQALARRFTQYGGDLIRLGVERLVPVGSMHGWRPAMPVTQWSVVKPSHVAPGNPGQ</sequence>
<dbReference type="PIRSF" id="PIRSF036428">
    <property type="entry name" value="CobL"/>
    <property type="match status" value="1"/>
</dbReference>
<reference evidence="7 8" key="1">
    <citation type="submission" date="2024-07" db="EMBL/GenBank/DDBJ databases">
        <title>Description of Labrys sedimenti sp. nov., isolated from a diclofenac-degrading enrichment culture.</title>
        <authorList>
            <person name="Tancsics A."/>
            <person name="Csepanyi A."/>
        </authorList>
    </citation>
    <scope>NUCLEOTIDE SEQUENCE [LARGE SCALE GENOMIC DNA]</scope>
    <source>
        <strain evidence="7 8">LMG 23578</strain>
    </source>
</reference>
<evidence type="ECO:0000313" key="7">
    <source>
        <dbReference type="EMBL" id="MEW9308019.1"/>
    </source>
</evidence>
<evidence type="ECO:0000313" key="8">
    <source>
        <dbReference type="Proteomes" id="UP001555786"/>
    </source>
</evidence>
<dbReference type="SUPFAM" id="SSF53790">
    <property type="entry name" value="Tetrapyrrole methylase"/>
    <property type="match status" value="1"/>
</dbReference>
<comment type="pathway">
    <text evidence="1">Cofactor biosynthesis; adenosylcobalamin biosynthesis.</text>
</comment>
<dbReference type="Pfam" id="PF00590">
    <property type="entry name" value="TP_methylase"/>
    <property type="match status" value="1"/>
</dbReference>
<dbReference type="InterPro" id="IPR014777">
    <property type="entry name" value="4pyrrole_Mease_sub1"/>
</dbReference>
<dbReference type="NCBIfam" id="TIGR02469">
    <property type="entry name" value="CbiT"/>
    <property type="match status" value="1"/>
</dbReference>
<dbReference type="InterPro" id="IPR012818">
    <property type="entry name" value="CbiE"/>
</dbReference>
<evidence type="ECO:0000256" key="2">
    <source>
        <dbReference type="ARBA" id="ARBA00022573"/>
    </source>
</evidence>
<evidence type="ECO:0000259" key="6">
    <source>
        <dbReference type="Pfam" id="PF00590"/>
    </source>
</evidence>
<dbReference type="SUPFAM" id="SSF53335">
    <property type="entry name" value="S-adenosyl-L-methionine-dependent methyltransferases"/>
    <property type="match status" value="1"/>
</dbReference>
<dbReference type="RefSeq" id="WP_367625256.1">
    <property type="nucleotide sequence ID" value="NZ_JBFNQD010000007.1"/>
</dbReference>
<dbReference type="InterPro" id="IPR014008">
    <property type="entry name" value="Cbl_synth_MTase_CbiT"/>
</dbReference>